<sequence>MVHHFGWTPIDLVGAAFSLPLVSLGLAGLIVVGMRVLARARHATRGSAASSVAARYVPERRTLGIAAIAVIVLFAGQDVILGYVIELSDAIAWWRYATPVWSACVAIVVVWGVVLVHGTTPPESPTLSGTRRTCLGFGPRIGLIGAAAALVALVATTVAAGITSSPDGQGQWVWLVIPVPNEAQIDPVRVVFYGWAYGVPVLVAAAALVASTWVALRGNAMRPYLRPDTVTQEGVARRSGARGIVRLATAGLLLALAGAWRLIGDAGSAGSLTILGVNEGRPYEAAWQYAEFALDARWGAPVLEIVAFVLLLLVGTGLLGARRAPLVPLPVVPEAVGAEAVR</sequence>
<dbReference type="RefSeq" id="WP_220302447.1">
    <property type="nucleotide sequence ID" value="NZ_JAEUAW010000029.1"/>
</dbReference>
<evidence type="ECO:0000256" key="1">
    <source>
        <dbReference type="SAM" id="Phobius"/>
    </source>
</evidence>
<evidence type="ECO:0000313" key="2">
    <source>
        <dbReference type="EMBL" id="MBW9095767.1"/>
    </source>
</evidence>
<evidence type="ECO:0000313" key="3">
    <source>
        <dbReference type="Proteomes" id="UP001196843"/>
    </source>
</evidence>
<name>A0ABS7HS13_9MICO</name>
<proteinExistence type="predicted"/>
<organism evidence="2 3">
    <name type="scientific">Microbacterium jejuense</name>
    <dbReference type="NCBI Taxonomy" id="1263637"/>
    <lineage>
        <taxon>Bacteria</taxon>
        <taxon>Bacillati</taxon>
        <taxon>Actinomycetota</taxon>
        <taxon>Actinomycetes</taxon>
        <taxon>Micrococcales</taxon>
        <taxon>Microbacteriaceae</taxon>
        <taxon>Microbacterium</taxon>
    </lineage>
</organism>
<accession>A0ABS7HS13</accession>
<keyword evidence="3" id="KW-1185">Reference proteome</keyword>
<protein>
    <submittedName>
        <fullName evidence="2">Uncharacterized protein</fullName>
    </submittedName>
</protein>
<reference evidence="2 3" key="1">
    <citation type="journal article" date="2021" name="MBio">
        <title>Poor Competitiveness of Bradyrhizobium in Pigeon Pea Root Colonization in Indian Soils.</title>
        <authorList>
            <person name="Chalasani D."/>
            <person name="Basu A."/>
            <person name="Pullabhotla S.V.S.R.N."/>
            <person name="Jorrin B."/>
            <person name="Neal A.L."/>
            <person name="Poole P.S."/>
            <person name="Podile A.R."/>
            <person name="Tkacz A."/>
        </authorList>
    </citation>
    <scope>NUCLEOTIDE SEQUENCE [LARGE SCALE GENOMIC DNA]</scope>
    <source>
        <strain evidence="2 3">HU14</strain>
    </source>
</reference>
<keyword evidence="1" id="KW-1133">Transmembrane helix</keyword>
<feature type="transmembrane region" description="Helical" evidence="1">
    <location>
        <begin position="141"/>
        <end position="162"/>
    </location>
</feature>
<dbReference type="Proteomes" id="UP001196843">
    <property type="component" value="Unassembled WGS sequence"/>
</dbReference>
<feature type="transmembrane region" description="Helical" evidence="1">
    <location>
        <begin position="298"/>
        <end position="319"/>
    </location>
</feature>
<feature type="transmembrane region" description="Helical" evidence="1">
    <location>
        <begin position="244"/>
        <end position="263"/>
    </location>
</feature>
<feature type="transmembrane region" description="Helical" evidence="1">
    <location>
        <begin position="63"/>
        <end position="85"/>
    </location>
</feature>
<comment type="caution">
    <text evidence="2">The sequence shown here is derived from an EMBL/GenBank/DDBJ whole genome shotgun (WGS) entry which is preliminary data.</text>
</comment>
<feature type="transmembrane region" description="Helical" evidence="1">
    <location>
        <begin position="12"/>
        <end position="37"/>
    </location>
</feature>
<dbReference type="EMBL" id="JAEUAW010000029">
    <property type="protein sequence ID" value="MBW9095767.1"/>
    <property type="molecule type" value="Genomic_DNA"/>
</dbReference>
<keyword evidence="1" id="KW-0472">Membrane</keyword>
<feature type="transmembrane region" description="Helical" evidence="1">
    <location>
        <begin position="195"/>
        <end position="216"/>
    </location>
</feature>
<feature type="transmembrane region" description="Helical" evidence="1">
    <location>
        <begin position="100"/>
        <end position="120"/>
    </location>
</feature>
<gene>
    <name evidence="2" type="ORF">JNB62_18970</name>
</gene>
<keyword evidence="1" id="KW-0812">Transmembrane</keyword>